<dbReference type="PANTHER" id="PTHR43649">
    <property type="entry name" value="ARABINOSE-BINDING PROTEIN-RELATED"/>
    <property type="match status" value="1"/>
</dbReference>
<dbReference type="SUPFAM" id="SSF53850">
    <property type="entry name" value="Periplasmic binding protein-like II"/>
    <property type="match status" value="1"/>
</dbReference>
<dbReference type="InterPro" id="IPR006059">
    <property type="entry name" value="SBP"/>
</dbReference>
<proteinExistence type="predicted"/>
<dbReference type="EMBL" id="JAGYPG010000005">
    <property type="protein sequence ID" value="MBS4197740.1"/>
    <property type="molecule type" value="Genomic_DNA"/>
</dbReference>
<keyword evidence="3" id="KW-1185">Reference proteome</keyword>
<sequence>MKKLLLLVVASIMMLAACGSGSKEGGDSGKSGDSNTITAWAWDPNFNIAALKLADESYNGEEEINLNIIENAQPDIVSKLNTGLSSGTMKGMPNLVLIEDYRAQSFLKAYPDAFYDLSEYINKDDFAPYKIESASLDGKLYGLPFDTGVAGLYIRTDMIEEAGYTVDDFTNITWDQFIEMGKKVKEKTGKPMITVDPNDLGTIRMMIQTAGKWYLKEDGVTPDISGNKALAEAFRVYKTMLKDEVAGVHSDWSQLLAGFNNGEVAAVAQGNWITPSIKAEDSQSGKWAVVPIPRLDLPGAVNASNLGGSSFYVLNVDGKEKAAEFLANTFGSNKDFYQNLVTKVGAIGTYTQASDGDAYKAEDPYFGGQKTVADFSKWMEEIPTVNYGMHTYAVEDILVAEMQNYLNGQDIKDVLNNAQKQADAQLK</sequence>
<reference evidence="2 3" key="1">
    <citation type="submission" date="2021-05" db="EMBL/GenBank/DDBJ databases">
        <title>Novel Bacillus species.</title>
        <authorList>
            <person name="Liu G."/>
        </authorList>
    </citation>
    <scope>NUCLEOTIDE SEQUENCE [LARGE SCALE GENOMIC DNA]</scope>
    <source>
        <strain evidence="3">FJAT-49780</strain>
    </source>
</reference>
<keyword evidence="1" id="KW-0732">Signal</keyword>
<accession>A0A942THI0</accession>
<dbReference type="PANTHER" id="PTHR43649:SF32">
    <property type="entry name" value="SUGAR BINDING SECRETED PROTEIN"/>
    <property type="match status" value="1"/>
</dbReference>
<dbReference type="Proteomes" id="UP000681414">
    <property type="component" value="Unassembled WGS sequence"/>
</dbReference>
<organism evidence="2 3">
    <name type="scientific">Lederbergia citri</name>
    <dbReference type="NCBI Taxonomy" id="2833580"/>
    <lineage>
        <taxon>Bacteria</taxon>
        <taxon>Bacillati</taxon>
        <taxon>Bacillota</taxon>
        <taxon>Bacilli</taxon>
        <taxon>Bacillales</taxon>
        <taxon>Bacillaceae</taxon>
        <taxon>Lederbergia</taxon>
    </lineage>
</organism>
<name>A0A942THI0_9BACI</name>
<dbReference type="Pfam" id="PF13416">
    <property type="entry name" value="SBP_bac_8"/>
    <property type="match status" value="1"/>
</dbReference>
<comment type="caution">
    <text evidence="2">The sequence shown here is derived from an EMBL/GenBank/DDBJ whole genome shotgun (WGS) entry which is preliminary data.</text>
</comment>
<evidence type="ECO:0000313" key="3">
    <source>
        <dbReference type="Proteomes" id="UP000681414"/>
    </source>
</evidence>
<dbReference type="InterPro" id="IPR050490">
    <property type="entry name" value="Bact_solute-bd_prot1"/>
</dbReference>
<feature type="signal peptide" evidence="1">
    <location>
        <begin position="1"/>
        <end position="22"/>
    </location>
</feature>
<evidence type="ECO:0000313" key="2">
    <source>
        <dbReference type="EMBL" id="MBS4197740.1"/>
    </source>
</evidence>
<gene>
    <name evidence="2" type="ORF">KHA97_22105</name>
</gene>
<dbReference type="Gene3D" id="3.40.190.10">
    <property type="entry name" value="Periplasmic binding protein-like II"/>
    <property type="match status" value="1"/>
</dbReference>
<evidence type="ECO:0000256" key="1">
    <source>
        <dbReference type="SAM" id="SignalP"/>
    </source>
</evidence>
<dbReference type="AlphaFoldDB" id="A0A942THI0"/>
<dbReference type="RefSeq" id="WP_213126973.1">
    <property type="nucleotide sequence ID" value="NZ_JAGYPG010000005.1"/>
</dbReference>
<protein>
    <submittedName>
        <fullName evidence="2">Extracellular solute-binding protein</fullName>
    </submittedName>
</protein>
<dbReference type="PROSITE" id="PS51257">
    <property type="entry name" value="PROKAR_LIPOPROTEIN"/>
    <property type="match status" value="1"/>
</dbReference>
<feature type="chain" id="PRO_5037184577" evidence="1">
    <location>
        <begin position="23"/>
        <end position="427"/>
    </location>
</feature>